<dbReference type="Pfam" id="PF07045">
    <property type="entry name" value="DUF1330"/>
    <property type="match status" value="1"/>
</dbReference>
<dbReference type="InterPro" id="IPR010753">
    <property type="entry name" value="DUF1330"/>
</dbReference>
<dbReference type="Gene3D" id="3.30.70.100">
    <property type="match status" value="1"/>
</dbReference>
<feature type="domain" description="DUF1330" evidence="1">
    <location>
        <begin position="3"/>
        <end position="95"/>
    </location>
</feature>
<dbReference type="PANTHER" id="PTHR41521:SF4">
    <property type="entry name" value="BLR0684 PROTEIN"/>
    <property type="match status" value="1"/>
</dbReference>
<dbReference type="EMBL" id="CP094533">
    <property type="protein sequence ID" value="UOE26763.1"/>
    <property type="molecule type" value="Genomic_DNA"/>
</dbReference>
<reference evidence="2 3" key="1">
    <citation type="submission" date="2022-03" db="EMBL/GenBank/DDBJ databases">
        <title>Agromyces sp. isolated from the gut of P. brevitarsis seulensis larvae.</title>
        <authorList>
            <person name="Won M."/>
            <person name="Kwon S.-W."/>
        </authorList>
    </citation>
    <scope>NUCLEOTIDE SEQUENCE [LARGE SCALE GENOMIC DNA]</scope>
    <source>
        <strain evidence="2 3">KACC 16215</strain>
    </source>
</reference>
<dbReference type="InterPro" id="IPR011008">
    <property type="entry name" value="Dimeric_a/b-barrel"/>
</dbReference>
<protein>
    <submittedName>
        <fullName evidence="2">DUF1330 domain-containing protein</fullName>
    </submittedName>
</protein>
<dbReference type="SUPFAM" id="SSF54909">
    <property type="entry name" value="Dimeric alpha+beta barrel"/>
    <property type="match status" value="1"/>
</dbReference>
<proteinExistence type="predicted"/>
<dbReference type="RefSeq" id="WP_243569574.1">
    <property type="nucleotide sequence ID" value="NZ_BAAARD010000004.1"/>
</dbReference>
<evidence type="ECO:0000259" key="1">
    <source>
        <dbReference type="Pfam" id="PF07045"/>
    </source>
</evidence>
<keyword evidence="3" id="KW-1185">Reference proteome</keyword>
<dbReference type="PANTHER" id="PTHR41521">
    <property type="match status" value="1"/>
</dbReference>
<sequence length="98" mass="10814">MPVYWVNTFTSIRDERRLRDYAELAGPAMLAAGGRFLARGEPLAVLEGEAALRTTVIEFPDLESAVRAYRSDDYQAALRVLGDAASREIRIVDGVQEG</sequence>
<dbReference type="Proteomes" id="UP000831304">
    <property type="component" value="Chromosome"/>
</dbReference>
<gene>
    <name evidence="2" type="ORF">MTP13_02995</name>
</gene>
<evidence type="ECO:0000313" key="2">
    <source>
        <dbReference type="EMBL" id="UOE26763.1"/>
    </source>
</evidence>
<organism evidence="2 3">
    <name type="scientific">Agromyces soli</name>
    <dbReference type="NCBI Taxonomy" id="659012"/>
    <lineage>
        <taxon>Bacteria</taxon>
        <taxon>Bacillati</taxon>
        <taxon>Actinomycetota</taxon>
        <taxon>Actinomycetes</taxon>
        <taxon>Micrococcales</taxon>
        <taxon>Microbacteriaceae</taxon>
        <taxon>Agromyces</taxon>
    </lineage>
</organism>
<evidence type="ECO:0000313" key="3">
    <source>
        <dbReference type="Proteomes" id="UP000831304"/>
    </source>
</evidence>
<accession>A0ABY4AY50</accession>
<name>A0ABY4AY50_9MICO</name>